<keyword evidence="2" id="KW-1185">Reference proteome</keyword>
<accession>A0A841L0I4</accession>
<gene>
    <name evidence="1" type="ORF">HNQ80_005234</name>
</gene>
<evidence type="ECO:0008006" key="3">
    <source>
        <dbReference type="Google" id="ProtNLM"/>
    </source>
</evidence>
<protein>
    <recommendedName>
        <fullName evidence="3">Transposase IS116/IS110/IS902 family protein</fullName>
    </recommendedName>
</protein>
<evidence type="ECO:0000313" key="1">
    <source>
        <dbReference type="EMBL" id="MBB6219053.1"/>
    </source>
</evidence>
<organism evidence="1 2">
    <name type="scientific">Anaerosolibacter carboniphilus</name>
    <dbReference type="NCBI Taxonomy" id="1417629"/>
    <lineage>
        <taxon>Bacteria</taxon>
        <taxon>Bacillati</taxon>
        <taxon>Bacillota</taxon>
        <taxon>Clostridia</taxon>
        <taxon>Peptostreptococcales</taxon>
        <taxon>Thermotaleaceae</taxon>
        <taxon>Anaerosolibacter</taxon>
    </lineage>
</organism>
<dbReference type="AlphaFoldDB" id="A0A841L0I4"/>
<proteinExistence type="predicted"/>
<dbReference type="EMBL" id="JACHEN010000074">
    <property type="protein sequence ID" value="MBB6219053.1"/>
    <property type="molecule type" value="Genomic_DNA"/>
</dbReference>
<reference evidence="1 2" key="1">
    <citation type="submission" date="2020-08" db="EMBL/GenBank/DDBJ databases">
        <title>Genomic Encyclopedia of Type Strains, Phase IV (KMG-IV): sequencing the most valuable type-strain genomes for metagenomic binning, comparative biology and taxonomic classification.</title>
        <authorList>
            <person name="Goeker M."/>
        </authorList>
    </citation>
    <scope>NUCLEOTIDE SEQUENCE [LARGE SCALE GENOMIC DNA]</scope>
    <source>
        <strain evidence="1 2">DSM 103526</strain>
    </source>
</reference>
<dbReference type="Proteomes" id="UP000579281">
    <property type="component" value="Unassembled WGS sequence"/>
</dbReference>
<dbReference type="RefSeq" id="WP_243183582.1">
    <property type="nucleotide sequence ID" value="NZ_JACHEN010000074.1"/>
</dbReference>
<comment type="caution">
    <text evidence="1">The sequence shown here is derived from an EMBL/GenBank/DDBJ whole genome shotgun (WGS) entry which is preliminary data.</text>
</comment>
<evidence type="ECO:0000313" key="2">
    <source>
        <dbReference type="Proteomes" id="UP000579281"/>
    </source>
</evidence>
<name>A0A841L0I4_9FIRM</name>
<sequence length="96" mass="11539">MLKSILCECAWVASHTKDTRLSITYYRWVKRMGKKKANIALANLILRICYHVLKQRTPYVELGDYYFTKREIDKEKRLIKELQKRGYIVQKEEQAI</sequence>